<dbReference type="InterPro" id="IPR008217">
    <property type="entry name" value="Ccc1_fam"/>
</dbReference>
<evidence type="ECO:0008006" key="8">
    <source>
        <dbReference type="Google" id="ProtNLM"/>
    </source>
</evidence>
<feature type="transmembrane region" description="Helical" evidence="5">
    <location>
        <begin position="136"/>
        <end position="155"/>
    </location>
</feature>
<feature type="transmembrane region" description="Helical" evidence="5">
    <location>
        <begin position="40"/>
        <end position="61"/>
    </location>
</feature>
<accession>A0A1F4UTK3</accession>
<dbReference type="GO" id="GO:0005384">
    <property type="term" value="F:manganese ion transmembrane transporter activity"/>
    <property type="evidence" value="ECO:0007669"/>
    <property type="project" value="InterPro"/>
</dbReference>
<evidence type="ECO:0000256" key="1">
    <source>
        <dbReference type="ARBA" id="ARBA00004127"/>
    </source>
</evidence>
<dbReference type="CDD" id="cd01059">
    <property type="entry name" value="CCC1_like"/>
    <property type="match status" value="1"/>
</dbReference>
<reference evidence="6 7" key="1">
    <citation type="journal article" date="2016" name="Nat. Commun.">
        <title>Thousands of microbial genomes shed light on interconnected biogeochemical processes in an aquifer system.</title>
        <authorList>
            <person name="Anantharaman K."/>
            <person name="Brown C.T."/>
            <person name="Hug L.A."/>
            <person name="Sharon I."/>
            <person name="Castelle C.J."/>
            <person name="Probst A.J."/>
            <person name="Thomas B.C."/>
            <person name="Singh A."/>
            <person name="Wilkins M.J."/>
            <person name="Karaoz U."/>
            <person name="Brodie E.L."/>
            <person name="Williams K.H."/>
            <person name="Hubbard S.S."/>
            <person name="Banfield J.F."/>
        </authorList>
    </citation>
    <scope>NUCLEOTIDE SEQUENCE [LARGE SCALE GENOMIC DNA]</scope>
</reference>
<dbReference type="PANTHER" id="PTHR31851">
    <property type="entry name" value="FE(2+)/MN(2+) TRANSPORTER PCL1"/>
    <property type="match status" value="1"/>
</dbReference>
<dbReference type="EMBL" id="MEUT01000071">
    <property type="protein sequence ID" value="OGC48285.1"/>
    <property type="molecule type" value="Genomic_DNA"/>
</dbReference>
<dbReference type="STRING" id="1802610.A2W32_03670"/>
<organism evidence="6 7">
    <name type="scientific">candidate division WWE3 bacterium RBG_16_37_10</name>
    <dbReference type="NCBI Taxonomy" id="1802610"/>
    <lineage>
        <taxon>Bacteria</taxon>
        <taxon>Katanobacteria</taxon>
    </lineage>
</organism>
<keyword evidence="4 5" id="KW-0472">Membrane</keyword>
<dbReference type="Proteomes" id="UP000177371">
    <property type="component" value="Unassembled WGS sequence"/>
</dbReference>
<comment type="caution">
    <text evidence="6">The sequence shown here is derived from an EMBL/GenBank/DDBJ whole genome shotgun (WGS) entry which is preliminary data.</text>
</comment>
<dbReference type="Pfam" id="PF01988">
    <property type="entry name" value="VIT1"/>
    <property type="match status" value="2"/>
</dbReference>
<evidence type="ECO:0000256" key="5">
    <source>
        <dbReference type="SAM" id="Phobius"/>
    </source>
</evidence>
<dbReference type="GO" id="GO:0030026">
    <property type="term" value="P:intracellular manganese ion homeostasis"/>
    <property type="evidence" value="ECO:0007669"/>
    <property type="project" value="InterPro"/>
</dbReference>
<name>A0A1F4UTK3_UNCKA</name>
<evidence type="ECO:0000313" key="7">
    <source>
        <dbReference type="Proteomes" id="UP000177371"/>
    </source>
</evidence>
<evidence type="ECO:0000256" key="3">
    <source>
        <dbReference type="ARBA" id="ARBA00022989"/>
    </source>
</evidence>
<feature type="transmembrane region" description="Helical" evidence="5">
    <location>
        <begin position="110"/>
        <end position="129"/>
    </location>
</feature>
<keyword evidence="3 5" id="KW-1133">Transmembrane helix</keyword>
<proteinExistence type="predicted"/>
<evidence type="ECO:0000256" key="2">
    <source>
        <dbReference type="ARBA" id="ARBA00022692"/>
    </source>
</evidence>
<evidence type="ECO:0000256" key="4">
    <source>
        <dbReference type="ARBA" id="ARBA00023136"/>
    </source>
</evidence>
<sequence length="158" mass="17018">MKKLSVDNIRNIIFGIEDSLVSTSGFLFGLATTSYETPQIFTSGIIIISVEAVSMGAGAFLTEEETKEIDPNSNEIKKSNPFLDGILMFASYFIAGFIPLSPYVLLERELAKFVSMALSISALFLLGYLPTKKLKSAFRMIVVAGAAASVGYLVGSVL</sequence>
<comment type="subcellular location">
    <subcellularLocation>
        <location evidence="1">Endomembrane system</location>
        <topology evidence="1">Multi-pass membrane protein</topology>
    </subcellularLocation>
</comment>
<feature type="transmembrane region" description="Helical" evidence="5">
    <location>
        <begin position="82"/>
        <end position="104"/>
    </location>
</feature>
<evidence type="ECO:0000313" key="6">
    <source>
        <dbReference type="EMBL" id="OGC48285.1"/>
    </source>
</evidence>
<keyword evidence="2 5" id="KW-0812">Transmembrane</keyword>
<dbReference type="AlphaFoldDB" id="A0A1F4UTK3"/>
<protein>
    <recommendedName>
        <fullName evidence="8">VIT family protein</fullName>
    </recommendedName>
</protein>
<dbReference type="GO" id="GO:0012505">
    <property type="term" value="C:endomembrane system"/>
    <property type="evidence" value="ECO:0007669"/>
    <property type="project" value="UniProtKB-SubCell"/>
</dbReference>
<gene>
    <name evidence="6" type="ORF">A2W32_03670</name>
</gene>
<feature type="transmembrane region" description="Helical" evidence="5">
    <location>
        <begin position="12"/>
        <end position="34"/>
    </location>
</feature>